<dbReference type="Proteomes" id="UP001596456">
    <property type="component" value="Unassembled WGS sequence"/>
</dbReference>
<evidence type="ECO:0000256" key="9">
    <source>
        <dbReference type="SAM" id="MobiDB-lite"/>
    </source>
</evidence>
<dbReference type="SMART" id="SM00112">
    <property type="entry name" value="CA"/>
    <property type="match status" value="6"/>
</dbReference>
<feature type="domain" description="Cadherin" evidence="10">
    <location>
        <begin position="1639"/>
        <end position="1727"/>
    </location>
</feature>
<keyword evidence="5" id="KW-0106">Calcium</keyword>
<accession>A0ABW2KU30</accession>
<keyword evidence="2" id="KW-0812">Transmembrane</keyword>
<feature type="domain" description="Cadherin" evidence="10">
    <location>
        <begin position="689"/>
        <end position="790"/>
    </location>
</feature>
<dbReference type="InterPro" id="IPR002126">
    <property type="entry name" value="Cadherin-like_dom"/>
</dbReference>
<dbReference type="CDD" id="cd11304">
    <property type="entry name" value="Cadherin_repeat"/>
    <property type="match status" value="6"/>
</dbReference>
<dbReference type="Pfam" id="PF13205">
    <property type="entry name" value="Big_5"/>
    <property type="match status" value="1"/>
</dbReference>
<evidence type="ECO:0000313" key="12">
    <source>
        <dbReference type="Proteomes" id="UP001596456"/>
    </source>
</evidence>
<dbReference type="InterPro" id="IPR032812">
    <property type="entry name" value="SbsA_Ig"/>
</dbReference>
<dbReference type="Gene3D" id="2.60.40.10">
    <property type="entry name" value="Immunoglobulins"/>
    <property type="match status" value="2"/>
</dbReference>
<gene>
    <name evidence="11" type="ORF">ACFQPS_04895</name>
</gene>
<dbReference type="InterPro" id="IPR044016">
    <property type="entry name" value="Big_13"/>
</dbReference>
<evidence type="ECO:0000256" key="2">
    <source>
        <dbReference type="ARBA" id="ARBA00022692"/>
    </source>
</evidence>
<dbReference type="InterPro" id="IPR015919">
    <property type="entry name" value="Cadherin-like_sf"/>
</dbReference>
<dbReference type="PROSITE" id="PS50268">
    <property type="entry name" value="CADHERIN_2"/>
    <property type="match status" value="6"/>
</dbReference>
<keyword evidence="8" id="KW-0472">Membrane</keyword>
<sequence>MSMVTGSLEALRAQVGRLIHALDPREMLDAVPAGDAAADPLPPPLDGPPLSPDLSGIGAEPGRTEIVFIDTGVKDWQVLRDAVKPGVEVVLIDSARDGLTQIADALAGRTGIDAIHIISHGDDGRLTLGNAMLSPQGLEARGDQLAAIGSALDADGDILLYGCDLGAGTEGDALLGALARGTGADVAASTDISGGTAVGGDWDLEKTLGEVGTVSVLTAAADDYGHRLAATTLSAGDIAIIGANMDTGTYANTFAFVVLRDIGSGTVVHFTDAGIDSNGAFTVNASNEGHMTWTTQTDIAAGSVFIATGSTTGTGTLTDEAGNAVTGVTGSIGGTSGTWNSNGDQVFVYQGTAGTVSGATFLFAFNSGQTSANYPANGSWASSDNTDQRVSYAPPGLGTQYHVVLTATAVTGTTVGGIPYGYDNLRYNGITTGDATSLLTAITDRTNWIGSDSANYDFVTDFPNFTIADLTPPSVQTIALAGTPAGNATSISYTVTFSESVTGVDAGDFTLTKTGTADGSIASVTGSGSSYTVTVNGISGDGTLRLDLNGSGTGIVDGAANAITGGFTTGGTHTVDQVAPSVQTIAVAGTPAATATSITYTVTFSENVTGVDTGDFALTKTGTADGSIASVTGSGSSYTVTVNSITGDGTLRLDLKGSGTGIADSASNAVSGAFTTGGAHTVDLVGPAFTSGTTASVAENATAVQTLAATDTNGPVTYAIVGGADQTLFSLTGADLAFAAAPDFESPQDTGDTAGNNTYVVTVRATDSAGNTTDRTVTVTVTDANEAPTDLAISASSIAAGATGANATVGTLTGTDPDAGDTLSWSLVSGTGDTGNNNFGISGSTLRTAGTLAPGVYSVRVGATDKGGLSYEKVLSITVTPEAPDTPDLSAASDTGVSNSDNLTSATNLTFTGGGAAAGATVSVFHDANNNGSYDGGEATATATADGTGAWSVTVDASGITDGSHNFRTMQTAGSLDSAASAPLAVTIQRTPPTVSTVTPGTTTVTEATVAGGSFTVAVTFDAAMDTGTAPTLTFANPAAAGLAFASGAWSNGDKTYTATYTVTDTDAEISGIDIEVSGAKNAAGNTLASTHTATDAFAIDTKAPTAPGSAPDLAAGSDSGSSNSDDITNATTVTVTGSNAEAGVTVTLYADGVSLGTATADGSGAYSFTDISVGSLSGAVVFTVTQADAAGNKSAASGGLTVTFDRTAPTFLPGSSTPADNATGISPGSAIQFKFAEAVQRGASGTLTLTGDSGGPRTIAFDSTQLSGFGTDTITLDPGAALDVNTTYSVAWSGGFFTDAAGNAVTAIADGTTFNFETAPAPVITGFDKTATYGENALNSAAVVLDADASVSDASGAWNGGYLQLTYGSGGTAADVMTLVTGGGITIVGNQITDGGSDVYGTIDATLNGATGAGLKIALTALANDAIVTDILQAIRYQNTSDTPAATRTLALALKNQGGYETTLTRTITITAENDAPTLGTQARSLTGVAENVATGDNTGTTVADLLASGSGTVTDPDGDTPGIAVTAASSTDGTWQYKVGAGSWTAFGSPGEGTARLLAATDLVRFVPNADFNGTGTGLTFRAWDGSSGTAGGTADTTGAGTGTSPFSAATASASITVTAVNDAPSEPTDGDVTKNSVAEGATAGTTVGITATATDPESGTITWSLTDDAGGRFQINATTGVVTVKNGSLIDHDTATSHDITVKATDNGTPAQSSTQTFTIAVTNAAPTGISDGNGAANTVAEGAAAGTTVGITAVGSDPGGGSLTYSLTDDAGGRFQINATTGVVTVLDGTLLDIDVAASHGITVQVTDKGGLSTTQSFTVTVGNVAPGTWTDQNADDNKVTEGAATGTLVGITAKAVDPGTGTVTYSLSDDAGGRFQIDAATGVVSVKNGSLIDYETATSHTVTVTGTDAQGASSTQTYTIDLVNAAPTGINDGNAAANTVVEGAAAGTTVGLTAVGSDPGGGSLTYSLTADADGRFQIDVATGVVTVKNGTLLNAGTATSHEITVQVTDKGGLTASQSFTIAVTQAPDPEPPTPPVVVIPPSPPTPPLPPAPPPTPVLPAPPPVVPATGTT</sequence>
<comment type="caution">
    <text evidence="11">The sequence shown here is derived from an EMBL/GenBank/DDBJ whole genome shotgun (WGS) entry which is preliminary data.</text>
</comment>
<feature type="non-terminal residue" evidence="11">
    <location>
        <position position="2076"/>
    </location>
</feature>
<evidence type="ECO:0000256" key="8">
    <source>
        <dbReference type="ARBA" id="ARBA00023136"/>
    </source>
</evidence>
<feature type="domain" description="Cadherin" evidence="10">
    <location>
        <begin position="1742"/>
        <end position="1829"/>
    </location>
</feature>
<reference evidence="12" key="1">
    <citation type="journal article" date="2019" name="Int. J. Syst. Evol. Microbiol.">
        <title>The Global Catalogue of Microorganisms (GCM) 10K type strain sequencing project: providing services to taxonomists for standard genome sequencing and annotation.</title>
        <authorList>
            <consortium name="The Broad Institute Genomics Platform"/>
            <consortium name="The Broad Institute Genome Sequencing Center for Infectious Disease"/>
            <person name="Wu L."/>
            <person name="Ma J."/>
        </authorList>
    </citation>
    <scope>NUCLEOTIDE SEQUENCE [LARGE SCALE GENOMIC DNA]</scope>
    <source>
        <strain evidence="12">CGMCC 1.16275</strain>
    </source>
</reference>
<keyword evidence="6" id="KW-0130">Cell adhesion</keyword>
<keyword evidence="7" id="KW-1133">Transmembrane helix</keyword>
<dbReference type="PANTHER" id="PTHR24025:SF23">
    <property type="entry name" value="NEURAL-CADHERIN"/>
    <property type="match status" value="1"/>
</dbReference>
<feature type="region of interest" description="Disordered" evidence="9">
    <location>
        <begin position="2030"/>
        <end position="2076"/>
    </location>
</feature>
<dbReference type="InterPro" id="IPR013783">
    <property type="entry name" value="Ig-like_fold"/>
</dbReference>
<evidence type="ECO:0000256" key="1">
    <source>
        <dbReference type="ARBA" id="ARBA00004370"/>
    </source>
</evidence>
<name>A0ABW2KU30_9PROT</name>
<evidence type="ECO:0000313" key="11">
    <source>
        <dbReference type="EMBL" id="MFC7332490.1"/>
    </source>
</evidence>
<feature type="region of interest" description="Disordered" evidence="9">
    <location>
        <begin position="33"/>
        <end position="57"/>
    </location>
</feature>
<dbReference type="Gene3D" id="2.60.40.60">
    <property type="entry name" value="Cadherins"/>
    <property type="match status" value="5"/>
</dbReference>
<feature type="compositionally biased region" description="Low complexity" evidence="9">
    <location>
        <begin position="1109"/>
        <end position="1127"/>
    </location>
</feature>
<evidence type="ECO:0000256" key="6">
    <source>
        <dbReference type="ARBA" id="ARBA00022889"/>
    </source>
</evidence>
<dbReference type="Pfam" id="PF14252">
    <property type="entry name" value="DUF4347"/>
    <property type="match status" value="1"/>
</dbReference>
<dbReference type="PANTHER" id="PTHR24025">
    <property type="entry name" value="DESMOGLEIN FAMILY MEMBER"/>
    <property type="match status" value="1"/>
</dbReference>
<dbReference type="InterPro" id="IPR025592">
    <property type="entry name" value="DUF4347"/>
</dbReference>
<feature type="region of interest" description="Disordered" evidence="9">
    <location>
        <begin position="1109"/>
        <end position="1129"/>
    </location>
</feature>
<comment type="subcellular location">
    <subcellularLocation>
        <location evidence="1">Membrane</location>
    </subcellularLocation>
</comment>
<feature type="compositionally biased region" description="Pro residues" evidence="9">
    <location>
        <begin position="2033"/>
        <end position="2070"/>
    </location>
</feature>
<keyword evidence="3" id="KW-0732">Signal</keyword>
<dbReference type="RefSeq" id="WP_377356925.1">
    <property type="nucleotide sequence ID" value="NZ_JBHTCM010000005.1"/>
</dbReference>
<dbReference type="Pfam" id="PF00028">
    <property type="entry name" value="Cadherin"/>
    <property type="match status" value="2"/>
</dbReference>
<feature type="domain" description="Cadherin" evidence="10">
    <location>
        <begin position="809"/>
        <end position="889"/>
    </location>
</feature>
<evidence type="ECO:0000256" key="4">
    <source>
        <dbReference type="ARBA" id="ARBA00022737"/>
    </source>
</evidence>
<proteinExistence type="predicted"/>
<keyword evidence="4" id="KW-0677">Repeat</keyword>
<dbReference type="SUPFAM" id="SSF49313">
    <property type="entry name" value="Cadherin-like"/>
    <property type="match status" value="5"/>
</dbReference>
<dbReference type="Pfam" id="PF19077">
    <property type="entry name" value="Big_13"/>
    <property type="match status" value="1"/>
</dbReference>
<keyword evidence="12" id="KW-1185">Reference proteome</keyword>
<dbReference type="InterPro" id="IPR050971">
    <property type="entry name" value="Cadherin-domain_protein"/>
</dbReference>
<evidence type="ECO:0000256" key="3">
    <source>
        <dbReference type="ARBA" id="ARBA00022729"/>
    </source>
</evidence>
<evidence type="ECO:0000256" key="5">
    <source>
        <dbReference type="ARBA" id="ARBA00022837"/>
    </source>
</evidence>
<evidence type="ECO:0000256" key="7">
    <source>
        <dbReference type="ARBA" id="ARBA00022989"/>
    </source>
</evidence>
<organism evidence="11 12">
    <name type="scientific">Rhodocista pekingensis</name>
    <dbReference type="NCBI Taxonomy" id="201185"/>
    <lineage>
        <taxon>Bacteria</taxon>
        <taxon>Pseudomonadati</taxon>
        <taxon>Pseudomonadota</taxon>
        <taxon>Alphaproteobacteria</taxon>
        <taxon>Rhodospirillales</taxon>
        <taxon>Azospirillaceae</taxon>
        <taxon>Rhodocista</taxon>
    </lineage>
</organism>
<protein>
    <submittedName>
        <fullName evidence="11">DUF4347 domain-containing protein</fullName>
    </submittedName>
</protein>
<feature type="domain" description="Cadherin" evidence="10">
    <location>
        <begin position="1944"/>
        <end position="2042"/>
    </location>
</feature>
<evidence type="ECO:0000259" key="10">
    <source>
        <dbReference type="PROSITE" id="PS50268"/>
    </source>
</evidence>
<feature type="domain" description="Cadherin" evidence="10">
    <location>
        <begin position="1836"/>
        <end position="1934"/>
    </location>
</feature>
<dbReference type="EMBL" id="JBHTCM010000005">
    <property type="protein sequence ID" value="MFC7332490.1"/>
    <property type="molecule type" value="Genomic_DNA"/>
</dbReference>
<feature type="compositionally biased region" description="Pro residues" evidence="9">
    <location>
        <begin position="40"/>
        <end position="51"/>
    </location>
</feature>